<dbReference type="CDD" id="cd00622">
    <property type="entry name" value="PLPDE_III_ODC"/>
    <property type="match status" value="1"/>
</dbReference>
<dbReference type="InterPro" id="IPR000183">
    <property type="entry name" value="Orn/DAP/Arg_de-COase"/>
</dbReference>
<evidence type="ECO:0000256" key="7">
    <source>
        <dbReference type="ARBA" id="ARBA00046672"/>
    </source>
</evidence>
<dbReference type="VEuPathDB" id="AmoebaDB:EIN_371710"/>
<dbReference type="InterPro" id="IPR029066">
    <property type="entry name" value="PLP-binding_barrel"/>
</dbReference>
<evidence type="ECO:0000256" key="1">
    <source>
        <dbReference type="ARBA" id="ARBA00001933"/>
    </source>
</evidence>
<dbReference type="KEGG" id="eiv:EIN_371710"/>
<organism evidence="11 12">
    <name type="scientific">Entamoeba invadens IP1</name>
    <dbReference type="NCBI Taxonomy" id="370355"/>
    <lineage>
        <taxon>Eukaryota</taxon>
        <taxon>Amoebozoa</taxon>
        <taxon>Evosea</taxon>
        <taxon>Archamoebae</taxon>
        <taxon>Mastigamoebida</taxon>
        <taxon>Entamoebidae</taxon>
        <taxon>Entamoeba</taxon>
    </lineage>
</organism>
<feature type="active site" description="Proton donor" evidence="9">
    <location>
        <position position="338"/>
    </location>
</feature>
<gene>
    <name evidence="11" type="ORF">EIN_371710</name>
</gene>
<keyword evidence="4 11" id="KW-0456">Lyase</keyword>
<dbReference type="FunFam" id="3.20.20.10:FF:000008">
    <property type="entry name" value="Ornithine decarboxylase"/>
    <property type="match status" value="1"/>
</dbReference>
<dbReference type="PANTHER" id="PTHR11482:SF6">
    <property type="entry name" value="ORNITHINE DECARBOXYLASE 1-RELATED"/>
    <property type="match status" value="1"/>
</dbReference>
<dbReference type="Gene3D" id="2.40.37.10">
    <property type="entry name" value="Lyase, Ornithine Decarboxylase, Chain A, domain 1"/>
    <property type="match status" value="1"/>
</dbReference>
<feature type="domain" description="Orn/DAP/Arg decarboxylase 2 N-terminal" evidence="10">
    <location>
        <begin position="39"/>
        <end position="268"/>
    </location>
</feature>
<dbReference type="GeneID" id="14891768"/>
<dbReference type="GO" id="GO:0033387">
    <property type="term" value="P:putrescine biosynthetic process from arginine, via ornithine"/>
    <property type="evidence" value="ECO:0007669"/>
    <property type="project" value="TreeGrafter"/>
</dbReference>
<dbReference type="InterPro" id="IPR022644">
    <property type="entry name" value="De-COase2_N"/>
</dbReference>
<evidence type="ECO:0000256" key="9">
    <source>
        <dbReference type="PIRSR" id="PIRSR600183-50"/>
    </source>
</evidence>
<evidence type="ECO:0000256" key="4">
    <source>
        <dbReference type="ARBA" id="ARBA00023239"/>
    </source>
</evidence>
<dbReference type="PROSITE" id="PS00879">
    <property type="entry name" value="ODR_DC_2_2"/>
    <property type="match status" value="1"/>
</dbReference>
<evidence type="ECO:0000256" key="3">
    <source>
        <dbReference type="ARBA" id="ARBA00022898"/>
    </source>
</evidence>
<evidence type="ECO:0000259" key="10">
    <source>
        <dbReference type="Pfam" id="PF02784"/>
    </source>
</evidence>
<comment type="cofactor">
    <cofactor evidence="1 9">
        <name>pyridoxal 5'-phosphate</name>
        <dbReference type="ChEBI" id="CHEBI:597326"/>
    </cofactor>
</comment>
<dbReference type="InterPro" id="IPR002433">
    <property type="entry name" value="Orn_de-COase"/>
</dbReference>
<dbReference type="GO" id="GO:0004586">
    <property type="term" value="F:ornithine decarboxylase activity"/>
    <property type="evidence" value="ECO:0007669"/>
    <property type="project" value="UniProtKB-EC"/>
</dbReference>
<sequence>MAKIGKPDLQRITDFAEPIIKRYNAENQPLAFWVFDIKSVEDAINRWAKVLPSVHPMYAVKCNPEPHLVELLGNLGCGFDCATLNEVKEVLKLGFRVEDITFSQVFKPYRDLIMAYALGVRLTIVDSVNEVQKIAKYAPDMGIMVRIMKNDTTANYSLGDRFGLRDEAEYEDVIKEIARLKLNMKGVHFHVGSDSQNCQIFKEALQVAKFLVDISHKYGLHPDLFDLGGGFSQTAPFEDFGEVIENSIKELGFPEGSRFIAEPGRYLASNAFHLVTSIHGKRVRNIDGKREIDYTVGDGIHGCLAHCLLFNREDECYCPTKRSEGAVLYKSYIFGPSCDGRDLTSSGLFPELQEGVDWIIFPCTGAYSISLATNFNGFESKEHDVHIMKSEDVDKIKVPPYIEKHSVHALRSKVPKWFQE</sequence>
<dbReference type="PANTHER" id="PTHR11482">
    <property type="entry name" value="ARGININE/DIAMINOPIMELATE/ORNITHINE DECARBOXYLASE"/>
    <property type="match status" value="1"/>
</dbReference>
<dbReference type="OrthoDB" id="5034579at2759"/>
<protein>
    <recommendedName>
        <fullName evidence="6">ornithine decarboxylase</fullName>
        <ecNumber evidence="6">4.1.1.17</ecNumber>
    </recommendedName>
</protein>
<dbReference type="AlphaFoldDB" id="A0A0A1UFM1"/>
<dbReference type="InterPro" id="IPR022657">
    <property type="entry name" value="De-COase2_CS"/>
</dbReference>
<dbReference type="SUPFAM" id="SSF50621">
    <property type="entry name" value="Alanine racemase C-terminal domain-like"/>
    <property type="match status" value="1"/>
</dbReference>
<keyword evidence="3 9" id="KW-0663">Pyridoxal phosphate</keyword>
<dbReference type="GO" id="GO:0005737">
    <property type="term" value="C:cytoplasm"/>
    <property type="evidence" value="ECO:0007669"/>
    <property type="project" value="TreeGrafter"/>
</dbReference>
<dbReference type="PRINTS" id="PR01182">
    <property type="entry name" value="ORNDCRBXLASE"/>
</dbReference>
<proteinExistence type="inferred from homology"/>
<comment type="subunit">
    <text evidence="7">Homodimer. Only the dimer is catalytically active, as the active sites are constructed of residues from both monomers.</text>
</comment>
<dbReference type="OMA" id="FNGLYEM"/>
<dbReference type="SUPFAM" id="SSF51419">
    <property type="entry name" value="PLP-binding barrel"/>
    <property type="match status" value="1"/>
</dbReference>
<name>A0A0A1UFM1_ENTIV</name>
<dbReference type="EC" id="4.1.1.17" evidence="6"/>
<dbReference type="PROSITE" id="PS00878">
    <property type="entry name" value="ODR_DC_2_1"/>
    <property type="match status" value="1"/>
</dbReference>
<dbReference type="RefSeq" id="XP_004259530.1">
    <property type="nucleotide sequence ID" value="XM_004259482.1"/>
</dbReference>
<comment type="similarity">
    <text evidence="2">Belongs to the Orn/Lys/Arg decarboxylase class-II family.</text>
</comment>
<reference evidence="11 12" key="1">
    <citation type="submission" date="2012-10" db="EMBL/GenBank/DDBJ databases">
        <authorList>
            <person name="Zafar N."/>
            <person name="Inman J."/>
            <person name="Hall N."/>
            <person name="Lorenzi H."/>
            <person name="Caler E."/>
        </authorList>
    </citation>
    <scope>NUCLEOTIDE SEQUENCE [LARGE SCALE GENOMIC DNA]</scope>
    <source>
        <strain evidence="11 12">IP1</strain>
    </source>
</reference>
<accession>A0A0A1UFM1</accession>
<comment type="catalytic activity">
    <reaction evidence="8">
        <text>L-ornithine + H(+) = putrescine + CO2</text>
        <dbReference type="Rhea" id="RHEA:22964"/>
        <dbReference type="ChEBI" id="CHEBI:15378"/>
        <dbReference type="ChEBI" id="CHEBI:16526"/>
        <dbReference type="ChEBI" id="CHEBI:46911"/>
        <dbReference type="ChEBI" id="CHEBI:326268"/>
        <dbReference type="EC" id="4.1.1.17"/>
    </reaction>
</comment>
<comment type="pathway">
    <text evidence="5">Amine and polyamine biosynthesis; putrescine biosynthesis via L-ornithine pathway; putrescine from L-ornithine: step 1/1.</text>
</comment>
<dbReference type="InterPro" id="IPR009006">
    <property type="entry name" value="Ala_racemase/Decarboxylase_C"/>
</dbReference>
<evidence type="ECO:0000256" key="5">
    <source>
        <dbReference type="ARBA" id="ARBA00034115"/>
    </source>
</evidence>
<evidence type="ECO:0000256" key="2">
    <source>
        <dbReference type="ARBA" id="ARBA00008872"/>
    </source>
</evidence>
<evidence type="ECO:0000313" key="12">
    <source>
        <dbReference type="Proteomes" id="UP000014680"/>
    </source>
</evidence>
<evidence type="ECO:0000256" key="8">
    <source>
        <dbReference type="ARBA" id="ARBA00049127"/>
    </source>
</evidence>
<evidence type="ECO:0000256" key="6">
    <source>
        <dbReference type="ARBA" id="ARBA00034138"/>
    </source>
</evidence>
<keyword evidence="12" id="KW-1185">Reference proteome</keyword>
<feature type="modified residue" description="N6-(pyridoxal phosphate)lysine" evidence="9">
    <location>
        <position position="61"/>
    </location>
</feature>
<dbReference type="InterPro" id="IPR022653">
    <property type="entry name" value="De-COase2_pyr-phos_BS"/>
</dbReference>
<dbReference type="EMBL" id="KB206332">
    <property type="protein sequence ID" value="ELP92759.1"/>
    <property type="molecule type" value="Genomic_DNA"/>
</dbReference>
<evidence type="ECO:0000313" key="11">
    <source>
        <dbReference type="EMBL" id="ELP92759.1"/>
    </source>
</evidence>
<dbReference type="PRINTS" id="PR01179">
    <property type="entry name" value="ODADCRBXLASE"/>
</dbReference>
<dbReference type="Pfam" id="PF02784">
    <property type="entry name" value="Orn_Arg_deC_N"/>
    <property type="match status" value="1"/>
</dbReference>
<dbReference type="Proteomes" id="UP000014680">
    <property type="component" value="Unassembled WGS sequence"/>
</dbReference>
<dbReference type="Gene3D" id="3.20.20.10">
    <property type="entry name" value="Alanine racemase"/>
    <property type="match status" value="1"/>
</dbReference>